<dbReference type="Proteomes" id="UP001163882">
    <property type="component" value="Chromosome"/>
</dbReference>
<keyword evidence="1" id="KW-1133">Transmembrane helix</keyword>
<keyword evidence="1" id="KW-0812">Transmembrane</keyword>
<dbReference type="EMBL" id="CP107716">
    <property type="protein sequence ID" value="UYQ70835.1"/>
    <property type="molecule type" value="Genomic_DNA"/>
</dbReference>
<sequence>MGDEFREDPHFWQKRAFDRQDIRFESQINAAIESGHHAVKAALLLNGAACIALLGFLASTISSIDGEPATAQLIALFMNALMEFSKGALAAAVTAGLGYLTNLCAGESAASMSKHFVEPFIRSTRASKIWGGAYFTLSLVTIATAIGSYVFFARGLARISGWF</sequence>
<reference evidence="2" key="1">
    <citation type="submission" date="2022-10" db="EMBL/GenBank/DDBJ databases">
        <title>YIM 151497 complete genome.</title>
        <authorList>
            <person name="Chen X."/>
        </authorList>
    </citation>
    <scope>NUCLEOTIDE SEQUENCE</scope>
    <source>
        <strain evidence="2">YIM 151497</strain>
    </source>
</reference>
<keyword evidence="3" id="KW-1185">Reference proteome</keyword>
<feature type="transmembrane region" description="Helical" evidence="1">
    <location>
        <begin position="129"/>
        <end position="152"/>
    </location>
</feature>
<evidence type="ECO:0000313" key="3">
    <source>
        <dbReference type="Proteomes" id="UP001163882"/>
    </source>
</evidence>
<protein>
    <submittedName>
        <fullName evidence="2">Uncharacterized protein</fullName>
    </submittedName>
</protein>
<keyword evidence="1" id="KW-0472">Membrane</keyword>
<gene>
    <name evidence="2" type="ORF">OF122_12255</name>
</gene>
<evidence type="ECO:0000313" key="2">
    <source>
        <dbReference type="EMBL" id="UYQ70835.1"/>
    </source>
</evidence>
<name>A0ABY6IM78_9HYPH</name>
<dbReference type="RefSeq" id="WP_264224522.1">
    <property type="nucleotide sequence ID" value="NZ_CP107716.1"/>
</dbReference>
<organism evidence="2 3">
    <name type="scientific">Pelagibacterium flavum</name>
    <dbReference type="NCBI Taxonomy" id="2984530"/>
    <lineage>
        <taxon>Bacteria</taxon>
        <taxon>Pseudomonadati</taxon>
        <taxon>Pseudomonadota</taxon>
        <taxon>Alphaproteobacteria</taxon>
        <taxon>Hyphomicrobiales</taxon>
        <taxon>Devosiaceae</taxon>
        <taxon>Pelagibacterium</taxon>
    </lineage>
</organism>
<feature type="transmembrane region" description="Helical" evidence="1">
    <location>
        <begin position="84"/>
        <end position="105"/>
    </location>
</feature>
<feature type="transmembrane region" description="Helical" evidence="1">
    <location>
        <begin position="43"/>
        <end position="64"/>
    </location>
</feature>
<evidence type="ECO:0000256" key="1">
    <source>
        <dbReference type="SAM" id="Phobius"/>
    </source>
</evidence>
<proteinExistence type="predicted"/>
<accession>A0ABY6IM78</accession>